<dbReference type="InterPro" id="IPR050331">
    <property type="entry name" value="Zinc_finger"/>
</dbReference>
<evidence type="ECO:0000256" key="2">
    <source>
        <dbReference type="ARBA" id="ARBA00004906"/>
    </source>
</evidence>
<keyword evidence="7" id="KW-0862">Zinc</keyword>
<feature type="compositionally biased region" description="Acidic residues" evidence="10">
    <location>
        <begin position="66"/>
        <end position="92"/>
    </location>
</feature>
<dbReference type="InterPro" id="IPR013087">
    <property type="entry name" value="Znf_C2H2_type"/>
</dbReference>
<evidence type="ECO:0000256" key="10">
    <source>
        <dbReference type="SAM" id="MobiDB-lite"/>
    </source>
</evidence>
<dbReference type="PROSITE" id="PS50157">
    <property type="entry name" value="ZINC_FINGER_C2H2_2"/>
    <property type="match status" value="2"/>
</dbReference>
<keyword evidence="5 9" id="KW-0863">Zinc-finger</keyword>
<sequence>RQITCPKCDKQFLKTDHLKKHLNSHDGKRDFICEKCNKGFLTKYHLTRHLKICKGPKIGRGAAQGEEGEEEEDEEEEDEEEEREQIDPANEE</sequence>
<protein>
    <recommendedName>
        <fullName evidence="11">C2H2-type domain-containing protein</fullName>
    </recommendedName>
</protein>
<accession>A0ABD0RDD4</accession>
<evidence type="ECO:0000256" key="5">
    <source>
        <dbReference type="ARBA" id="ARBA00022771"/>
    </source>
</evidence>
<comment type="subcellular location">
    <subcellularLocation>
        <location evidence="1">Nucleus</location>
    </subcellularLocation>
</comment>
<organism evidence="12 13">
    <name type="scientific">Cirrhinus mrigala</name>
    <name type="common">Mrigala</name>
    <dbReference type="NCBI Taxonomy" id="683832"/>
    <lineage>
        <taxon>Eukaryota</taxon>
        <taxon>Metazoa</taxon>
        <taxon>Chordata</taxon>
        <taxon>Craniata</taxon>
        <taxon>Vertebrata</taxon>
        <taxon>Euteleostomi</taxon>
        <taxon>Actinopterygii</taxon>
        <taxon>Neopterygii</taxon>
        <taxon>Teleostei</taxon>
        <taxon>Ostariophysi</taxon>
        <taxon>Cypriniformes</taxon>
        <taxon>Cyprinidae</taxon>
        <taxon>Labeoninae</taxon>
        <taxon>Labeonini</taxon>
        <taxon>Cirrhinus</taxon>
    </lineage>
</organism>
<feature type="region of interest" description="Disordered" evidence="10">
    <location>
        <begin position="57"/>
        <end position="92"/>
    </location>
</feature>
<evidence type="ECO:0000259" key="11">
    <source>
        <dbReference type="PROSITE" id="PS50157"/>
    </source>
</evidence>
<dbReference type="Proteomes" id="UP001529510">
    <property type="component" value="Unassembled WGS sequence"/>
</dbReference>
<evidence type="ECO:0000256" key="9">
    <source>
        <dbReference type="PROSITE-ProRule" id="PRU00042"/>
    </source>
</evidence>
<comment type="caution">
    <text evidence="12">The sequence shown here is derived from an EMBL/GenBank/DDBJ whole genome shotgun (WGS) entry which is preliminary data.</text>
</comment>
<evidence type="ECO:0000313" key="12">
    <source>
        <dbReference type="EMBL" id="KAL0196075.1"/>
    </source>
</evidence>
<dbReference type="Gene3D" id="3.30.160.60">
    <property type="entry name" value="Classic Zinc Finger"/>
    <property type="match status" value="2"/>
</dbReference>
<keyword evidence="13" id="KW-1185">Reference proteome</keyword>
<dbReference type="GO" id="GO:0008270">
    <property type="term" value="F:zinc ion binding"/>
    <property type="evidence" value="ECO:0007669"/>
    <property type="project" value="UniProtKB-KW"/>
</dbReference>
<evidence type="ECO:0000256" key="4">
    <source>
        <dbReference type="ARBA" id="ARBA00022737"/>
    </source>
</evidence>
<dbReference type="SMART" id="SM00355">
    <property type="entry name" value="ZnF_C2H2"/>
    <property type="match status" value="2"/>
</dbReference>
<comment type="pathway">
    <text evidence="2">Protein modification; protein ubiquitination.</text>
</comment>
<proteinExistence type="predicted"/>
<dbReference type="FunFam" id="3.30.160.60:FF:000446">
    <property type="entry name" value="Zinc finger protein"/>
    <property type="match status" value="1"/>
</dbReference>
<gene>
    <name evidence="12" type="ORF">M9458_009647</name>
</gene>
<evidence type="ECO:0000256" key="3">
    <source>
        <dbReference type="ARBA" id="ARBA00022723"/>
    </source>
</evidence>
<dbReference type="GO" id="GO:0005634">
    <property type="term" value="C:nucleus"/>
    <property type="evidence" value="ECO:0007669"/>
    <property type="project" value="UniProtKB-SubCell"/>
</dbReference>
<feature type="domain" description="C2H2-type" evidence="11">
    <location>
        <begin position="3"/>
        <end position="30"/>
    </location>
</feature>
<keyword evidence="8" id="KW-0539">Nucleus</keyword>
<dbReference type="Pfam" id="PF00096">
    <property type="entry name" value="zf-C2H2"/>
    <property type="match status" value="2"/>
</dbReference>
<evidence type="ECO:0000256" key="7">
    <source>
        <dbReference type="ARBA" id="ARBA00022833"/>
    </source>
</evidence>
<dbReference type="InterPro" id="IPR036236">
    <property type="entry name" value="Znf_C2H2_sf"/>
</dbReference>
<dbReference type="EMBL" id="JAMKFB020000004">
    <property type="protein sequence ID" value="KAL0196075.1"/>
    <property type="molecule type" value="Genomic_DNA"/>
</dbReference>
<name>A0ABD0RDD4_CIRMR</name>
<evidence type="ECO:0000256" key="6">
    <source>
        <dbReference type="ARBA" id="ARBA00022786"/>
    </source>
</evidence>
<dbReference type="AlphaFoldDB" id="A0ABD0RDD4"/>
<keyword evidence="6" id="KW-0833">Ubl conjugation pathway</keyword>
<dbReference type="SUPFAM" id="SSF57667">
    <property type="entry name" value="beta-beta-alpha zinc fingers"/>
    <property type="match status" value="1"/>
</dbReference>
<reference evidence="12 13" key="1">
    <citation type="submission" date="2024-05" db="EMBL/GenBank/DDBJ databases">
        <title>Genome sequencing and assembly of Indian major carp, Cirrhinus mrigala (Hamilton, 1822).</title>
        <authorList>
            <person name="Mohindra V."/>
            <person name="Chowdhury L.M."/>
            <person name="Lal K."/>
            <person name="Jena J.K."/>
        </authorList>
    </citation>
    <scope>NUCLEOTIDE SEQUENCE [LARGE SCALE GENOMIC DNA]</scope>
    <source>
        <strain evidence="12">CM1030</strain>
        <tissue evidence="12">Blood</tissue>
    </source>
</reference>
<keyword evidence="4" id="KW-0677">Repeat</keyword>
<evidence type="ECO:0000313" key="13">
    <source>
        <dbReference type="Proteomes" id="UP001529510"/>
    </source>
</evidence>
<feature type="domain" description="C2H2-type" evidence="11">
    <location>
        <begin position="31"/>
        <end position="58"/>
    </location>
</feature>
<dbReference type="PANTHER" id="PTHR16515">
    <property type="entry name" value="PR DOMAIN ZINC FINGER PROTEIN"/>
    <property type="match status" value="1"/>
</dbReference>
<evidence type="ECO:0000256" key="1">
    <source>
        <dbReference type="ARBA" id="ARBA00004123"/>
    </source>
</evidence>
<dbReference type="PROSITE" id="PS00028">
    <property type="entry name" value="ZINC_FINGER_C2H2_1"/>
    <property type="match status" value="1"/>
</dbReference>
<dbReference type="PANTHER" id="PTHR16515:SF49">
    <property type="entry name" value="GASTRULA ZINC FINGER PROTEIN XLCGF49.1-LIKE-RELATED"/>
    <property type="match status" value="1"/>
</dbReference>
<keyword evidence="3" id="KW-0479">Metal-binding</keyword>
<feature type="non-terminal residue" evidence="12">
    <location>
        <position position="1"/>
    </location>
</feature>
<feature type="non-terminal residue" evidence="12">
    <location>
        <position position="92"/>
    </location>
</feature>
<evidence type="ECO:0000256" key="8">
    <source>
        <dbReference type="ARBA" id="ARBA00023242"/>
    </source>
</evidence>